<dbReference type="GO" id="GO:0033389">
    <property type="term" value="P:putrescine biosynthetic process from arginine, via agmatine"/>
    <property type="evidence" value="ECO:0007669"/>
    <property type="project" value="TreeGrafter"/>
</dbReference>
<evidence type="ECO:0000256" key="4">
    <source>
        <dbReference type="RuleBase" id="RU003684"/>
    </source>
</evidence>
<organism evidence="6 7">
    <name type="scientific">Pachysolen tannophilus NRRL Y-2460</name>
    <dbReference type="NCBI Taxonomy" id="669874"/>
    <lineage>
        <taxon>Eukaryota</taxon>
        <taxon>Fungi</taxon>
        <taxon>Dikarya</taxon>
        <taxon>Ascomycota</taxon>
        <taxon>Saccharomycotina</taxon>
        <taxon>Pichiomycetes</taxon>
        <taxon>Pachysolenaceae</taxon>
        <taxon>Pachysolen</taxon>
    </lineage>
</organism>
<feature type="signal peptide" evidence="5">
    <location>
        <begin position="1"/>
        <end position="20"/>
    </location>
</feature>
<dbReference type="EMBL" id="KV454015">
    <property type="protein sequence ID" value="ODV94926.1"/>
    <property type="molecule type" value="Genomic_DNA"/>
</dbReference>
<dbReference type="InterPro" id="IPR020855">
    <property type="entry name" value="Ureohydrolase_Mn_BS"/>
</dbReference>
<dbReference type="AlphaFoldDB" id="A0A1E4TT55"/>
<dbReference type="SUPFAM" id="SSF52768">
    <property type="entry name" value="Arginase/deacetylase"/>
    <property type="match status" value="1"/>
</dbReference>
<keyword evidence="2 4" id="KW-0378">Hydrolase</keyword>
<keyword evidence="7" id="KW-1185">Reference proteome</keyword>
<dbReference type="GO" id="GO:0008783">
    <property type="term" value="F:agmatinase activity"/>
    <property type="evidence" value="ECO:0007669"/>
    <property type="project" value="TreeGrafter"/>
</dbReference>
<feature type="chain" id="PRO_5009163334" description="Agmatinase" evidence="5">
    <location>
        <begin position="21"/>
        <end position="469"/>
    </location>
</feature>
<evidence type="ECO:0000313" key="7">
    <source>
        <dbReference type="Proteomes" id="UP000094236"/>
    </source>
</evidence>
<gene>
    <name evidence="6" type="ORF">PACTADRAFT_43408</name>
</gene>
<evidence type="ECO:0008006" key="8">
    <source>
        <dbReference type="Google" id="ProtNLM"/>
    </source>
</evidence>
<dbReference type="GO" id="GO:0046872">
    <property type="term" value="F:metal ion binding"/>
    <property type="evidence" value="ECO:0007669"/>
    <property type="project" value="UniProtKB-KW"/>
</dbReference>
<reference evidence="7" key="1">
    <citation type="submission" date="2016-05" db="EMBL/GenBank/DDBJ databases">
        <title>Comparative genomics of biotechnologically important yeasts.</title>
        <authorList>
            <consortium name="DOE Joint Genome Institute"/>
            <person name="Riley R."/>
            <person name="Haridas S."/>
            <person name="Wolfe K.H."/>
            <person name="Lopes M.R."/>
            <person name="Hittinger C.T."/>
            <person name="Goker M."/>
            <person name="Salamov A."/>
            <person name="Wisecaver J."/>
            <person name="Long T.M."/>
            <person name="Aerts A.L."/>
            <person name="Barry K."/>
            <person name="Choi C."/>
            <person name="Clum A."/>
            <person name="Coughlan A.Y."/>
            <person name="Deshpande S."/>
            <person name="Douglass A.P."/>
            <person name="Hanson S.J."/>
            <person name="Klenk H.-P."/>
            <person name="Labutti K."/>
            <person name="Lapidus A."/>
            <person name="Lindquist E."/>
            <person name="Lipzen A."/>
            <person name="Meier-Kolthoff J.P."/>
            <person name="Ohm R.A."/>
            <person name="Otillar R.P."/>
            <person name="Pangilinan J."/>
            <person name="Peng Y."/>
            <person name="Rokas A."/>
            <person name="Rosa C.A."/>
            <person name="Scheuner C."/>
            <person name="Sibirny A.A."/>
            <person name="Slot J.C."/>
            <person name="Stielow J.B."/>
            <person name="Sun H."/>
            <person name="Kurtzman C.P."/>
            <person name="Blackwell M."/>
            <person name="Grigoriev I.V."/>
            <person name="Jeffries T.W."/>
        </authorList>
    </citation>
    <scope>NUCLEOTIDE SEQUENCE [LARGE SCALE GENOMIC DNA]</scope>
    <source>
        <strain evidence="7">NRRL Y-2460</strain>
    </source>
</reference>
<keyword evidence="5" id="KW-0732">Signal</keyword>
<dbReference type="Proteomes" id="UP000094236">
    <property type="component" value="Unassembled WGS sequence"/>
</dbReference>
<sequence>MSPFSIFFYLIFYLITVCLGSGSGNQAIIEELFIQEEIFEIPESYIDSIYGELINSVETRQLKARKLKNGELLAPIPILKEKVSGKSFFNDYRGLNEYPAQFYELSSENLKLNKIQLPQDDDVSDINGNYPLFGGIVSFGHFPTMSCFDPKSLQNERIDIAIVGAPFDTGVSYRPGARFGPNGIRQGSMRLGVGLSPVRGKRGSKLSSVDPYNSGLQIVDCGDVPMTPFDNRFALNQLYRAQRIIHKHDSLNSTFYEKPRIITLGGDHTVTLMNLRSAYEAFSKKPISALHFDSHIDTWDPKILGGGISNYAGLNHGTFLHYAAEAGYINKDSSMHIGIRAPYIDPSDAQHDEDCGFRLITSTDIDEIGVGGISKKIMDLVGTENPVYISLDIDVLDPAYAPGTGTAEIGGFTTRELIGILNGLEGINLIGADVVEVSPPFDTNSGLTSLAAAGVIDSFLGLMVLKDKE</sequence>
<dbReference type="STRING" id="669874.A0A1E4TT55"/>
<proteinExistence type="inferred from homology"/>
<evidence type="ECO:0000256" key="3">
    <source>
        <dbReference type="PROSITE-ProRule" id="PRU00742"/>
    </source>
</evidence>
<protein>
    <recommendedName>
        <fullName evidence="8">Agmatinase</fullName>
    </recommendedName>
</protein>
<dbReference type="Gene3D" id="3.40.800.10">
    <property type="entry name" value="Ureohydrolase domain"/>
    <property type="match status" value="1"/>
</dbReference>
<name>A0A1E4TT55_PACTA</name>
<dbReference type="PROSITE" id="PS51409">
    <property type="entry name" value="ARGINASE_2"/>
    <property type="match status" value="1"/>
</dbReference>
<dbReference type="OrthoDB" id="288726at2759"/>
<dbReference type="Pfam" id="PF00491">
    <property type="entry name" value="Arginase"/>
    <property type="match status" value="1"/>
</dbReference>
<evidence type="ECO:0000256" key="5">
    <source>
        <dbReference type="SAM" id="SignalP"/>
    </source>
</evidence>
<dbReference type="PANTHER" id="PTHR11358">
    <property type="entry name" value="ARGINASE/AGMATINASE"/>
    <property type="match status" value="1"/>
</dbReference>
<keyword evidence="1" id="KW-0479">Metal-binding</keyword>
<dbReference type="CDD" id="cd11592">
    <property type="entry name" value="Agmatinase_PAH"/>
    <property type="match status" value="1"/>
</dbReference>
<comment type="similarity">
    <text evidence="3 4">Belongs to the arginase family.</text>
</comment>
<evidence type="ECO:0000313" key="6">
    <source>
        <dbReference type="EMBL" id="ODV94926.1"/>
    </source>
</evidence>
<evidence type="ECO:0000256" key="1">
    <source>
        <dbReference type="ARBA" id="ARBA00022723"/>
    </source>
</evidence>
<dbReference type="InterPro" id="IPR006035">
    <property type="entry name" value="Ureohydrolase"/>
</dbReference>
<dbReference type="PROSITE" id="PS01053">
    <property type="entry name" value="ARGINASE_1"/>
    <property type="match status" value="1"/>
</dbReference>
<dbReference type="InterPro" id="IPR023696">
    <property type="entry name" value="Ureohydrolase_dom_sf"/>
</dbReference>
<dbReference type="PRINTS" id="PR00116">
    <property type="entry name" value="ARGINASE"/>
</dbReference>
<evidence type="ECO:0000256" key="2">
    <source>
        <dbReference type="ARBA" id="ARBA00022801"/>
    </source>
</evidence>
<dbReference type="PANTHER" id="PTHR11358:SF28">
    <property type="entry name" value="HYPOTHETICAL ARGINASE FAMILY PROTEIN (EUROFUNG)"/>
    <property type="match status" value="1"/>
</dbReference>
<accession>A0A1E4TT55</accession>